<feature type="region of interest" description="Disordered" evidence="2">
    <location>
        <begin position="1149"/>
        <end position="1189"/>
    </location>
</feature>
<evidence type="ECO:0000259" key="4">
    <source>
        <dbReference type="PROSITE" id="PS51232"/>
    </source>
</evidence>
<dbReference type="SUPFAM" id="SSF48371">
    <property type="entry name" value="ARM repeat"/>
    <property type="match status" value="1"/>
</dbReference>
<evidence type="ECO:0000259" key="3">
    <source>
        <dbReference type="PROSITE" id="PS51231"/>
    </source>
</evidence>
<evidence type="ECO:0008006" key="7">
    <source>
        <dbReference type="Google" id="ProtNLM"/>
    </source>
</evidence>
<dbReference type="PANTHER" id="PTHR45920">
    <property type="entry name" value="FORMIN HOMOLOGY 2 DOMAIN CONTAINING, ISOFORM I"/>
    <property type="match status" value="1"/>
</dbReference>
<dbReference type="PROSITE" id="PS51231">
    <property type="entry name" value="DAD"/>
    <property type="match status" value="1"/>
</dbReference>
<evidence type="ECO:0000259" key="5">
    <source>
        <dbReference type="PROSITE" id="PS51444"/>
    </source>
</evidence>
<feature type="domain" description="FH2" evidence="5">
    <location>
        <begin position="626"/>
        <end position="1013"/>
    </location>
</feature>
<dbReference type="GO" id="GO:0051015">
    <property type="term" value="F:actin filament binding"/>
    <property type="evidence" value="ECO:0007669"/>
    <property type="project" value="TreeGrafter"/>
</dbReference>
<dbReference type="InterPro" id="IPR011989">
    <property type="entry name" value="ARM-like"/>
</dbReference>
<gene>
    <name evidence="6" type="ORF">TBIB3V08_LOCUS1048</name>
</gene>
<feature type="compositionally biased region" description="Polar residues" evidence="2">
    <location>
        <begin position="240"/>
        <end position="258"/>
    </location>
</feature>
<dbReference type="EMBL" id="OD564461">
    <property type="protein sequence ID" value="CAD7438456.1"/>
    <property type="molecule type" value="Genomic_DNA"/>
</dbReference>
<feature type="compositionally biased region" description="Basic and acidic residues" evidence="2">
    <location>
        <begin position="1167"/>
        <end position="1189"/>
    </location>
</feature>
<dbReference type="PANTHER" id="PTHR45920:SF4">
    <property type="entry name" value="FORMIN HOMOLOGY 2 DOMAIN CONTAINING, ISOFORM I"/>
    <property type="match status" value="1"/>
</dbReference>
<dbReference type="SUPFAM" id="SSF101447">
    <property type="entry name" value="Formin homology 2 domain (FH2 domain)"/>
    <property type="match status" value="1"/>
</dbReference>
<dbReference type="InterPro" id="IPR014767">
    <property type="entry name" value="DAD_dom"/>
</dbReference>
<feature type="region of interest" description="Disordered" evidence="2">
    <location>
        <begin position="548"/>
        <end position="586"/>
    </location>
</feature>
<feature type="region of interest" description="Disordered" evidence="2">
    <location>
        <begin position="602"/>
        <end position="630"/>
    </location>
</feature>
<dbReference type="AlphaFoldDB" id="A0A7R9HW55"/>
<evidence type="ECO:0000256" key="2">
    <source>
        <dbReference type="SAM" id="MobiDB-lite"/>
    </source>
</evidence>
<feature type="domain" description="GBD/FH3" evidence="4">
    <location>
        <begin position="1"/>
        <end position="338"/>
    </location>
</feature>
<evidence type="ECO:0000256" key="1">
    <source>
        <dbReference type="ARBA" id="ARBA00023203"/>
    </source>
</evidence>
<feature type="compositionally biased region" description="Basic and acidic residues" evidence="2">
    <location>
        <begin position="306"/>
        <end position="319"/>
    </location>
</feature>
<dbReference type="SMART" id="SM00498">
    <property type="entry name" value="FH2"/>
    <property type="match status" value="1"/>
</dbReference>
<proteinExistence type="predicted"/>
<evidence type="ECO:0000313" key="6">
    <source>
        <dbReference type="EMBL" id="CAD7438456.1"/>
    </source>
</evidence>
<dbReference type="GO" id="GO:0005737">
    <property type="term" value="C:cytoplasm"/>
    <property type="evidence" value="ECO:0007669"/>
    <property type="project" value="TreeGrafter"/>
</dbReference>
<dbReference type="Gene3D" id="1.25.10.10">
    <property type="entry name" value="Leucine-rich Repeat Variant"/>
    <property type="match status" value="1"/>
</dbReference>
<dbReference type="Pfam" id="PF02181">
    <property type="entry name" value="FH2"/>
    <property type="match status" value="1"/>
</dbReference>
<dbReference type="InterPro" id="IPR014768">
    <property type="entry name" value="GBD/FH3_dom"/>
</dbReference>
<dbReference type="InterPro" id="IPR015425">
    <property type="entry name" value="FH2_Formin"/>
</dbReference>
<dbReference type="InterPro" id="IPR016024">
    <property type="entry name" value="ARM-type_fold"/>
</dbReference>
<feature type="region of interest" description="Disordered" evidence="2">
    <location>
        <begin position="222"/>
        <end position="321"/>
    </location>
</feature>
<sequence>MPINTIGYGLYEVINRTCFGCFTEDKDLVHEFVQNDGLACLIKVGSEADQNYQNYILRALGQVMLYVDGMNGVMEHNQTVQWLYTLIASKFRLVVKTALKLLLVFVEYVESNCLLLIKAVHAVDTAHGGLPWSNIMRLLKDYDAADTELLIYAMTLVNKTLNGVPDQDTYYDQVDALEEQGTDLDLLRQFQIYEAVLHHEDGEEKGTPLRQLDDTIRKTLRQRKSLTGTAERRKSRRHSTGTAPLSLTHTNSTRLNLVSQGGDDDGSESSSSRSSPGPGDIMVNGSYKDKQAEDVGVTPALRRRRERAERQRSFIREQQETAANLKASLNISENGKEEGNQRLCQRIANGMHEDGDLKSNKLNRVSSRKDLTPIMNAVNKLESESETKPSDGNSILKKPWVLSMMYGKNMEGNEVIEADPNNDNDDTLERKKHAQVKRENTVKDLTQKLSSQNILISPVEDGNNKVINRIGDMTGLISKAKEGLAKSKSKVDVQKSPTGENIPKIEIKKSETELHWEELVQSLKRPLSLCDLDFTDLRSEDEVDILSPIHVSNGGPPPPPPVPLIKGGGAPPPPPPNSRLGGMAPPPMPPTVNGTSMFGLSSRHPRNGGMESDSFNKTQNNNNNNNNNTLKKTKKTVKLFWKEVRDDPIILAKLQKTGMIWDELNPITVDTQKLEHLFESRAKDLITKNKEIIVLDHKRSNAINIGMTKLPPPRSIKTAILKMDATIMNREGIEKLLTMLPTEEERSKIQEAQVANPEMPLGSAEQFLLTLTSISELPARLKLWAFKLDFENSEKEIAEPLMDLKQGMETLKSNKTFRGILSTLLSIGIFLNGNEVKGFQIEYLAKVPEVKDTVHKHTLLHHLCHMVMEKFPDSTDLYSEIGAVTRASKVDFEELAANILKLEQECKASWDHLKVIAKHDGSNIMKVKMSDFLADCAERIIVLDIVHRRVMNRFHKFLLWLGIPMHRVQDMKPNELCRIMSEFSLEYRTTRERVLQQLEKKANHRERNKTRGKMITEVCHNKGSSGLWVSILVYLPGIFRASGINTGLSLKDLQGFGYQYWFISQESSELRVSILVGKFRTKEDRADAELRQLLGSDISDVESIHGSLPWRRQRKDMGRSVFSPLARDELVNGNLTDGDDEILESLVKTATKAPATRTAPRERKRTRNADLKRSRTRENNVVEGNRESP</sequence>
<feature type="domain" description="DAD" evidence="3">
    <location>
        <begin position="1136"/>
        <end position="1168"/>
    </location>
</feature>
<keyword evidence="1" id="KW-0009">Actin-binding</keyword>
<protein>
    <recommendedName>
        <fullName evidence="7">FH1/FH2 domain-containing protein 3</fullName>
    </recommendedName>
</protein>
<reference evidence="6" key="1">
    <citation type="submission" date="2020-11" db="EMBL/GenBank/DDBJ databases">
        <authorList>
            <person name="Tran Van P."/>
        </authorList>
    </citation>
    <scope>NUCLEOTIDE SEQUENCE</scope>
</reference>
<dbReference type="Pfam" id="PF24959">
    <property type="entry name" value="FH3_FHOD1-3"/>
    <property type="match status" value="1"/>
</dbReference>
<dbReference type="InterPro" id="IPR056771">
    <property type="entry name" value="FH3_FHOD1-3-like"/>
</dbReference>
<dbReference type="PROSITE" id="PS51444">
    <property type="entry name" value="FH2"/>
    <property type="match status" value="1"/>
</dbReference>
<dbReference type="Gene3D" id="1.20.58.2220">
    <property type="entry name" value="Formin, FH2 domain"/>
    <property type="match status" value="1"/>
</dbReference>
<name>A0A7R9HW55_9NEOP</name>
<feature type="compositionally biased region" description="Low complexity" evidence="2">
    <location>
        <begin position="616"/>
        <end position="630"/>
    </location>
</feature>
<dbReference type="GO" id="GO:0030866">
    <property type="term" value="P:cortical actin cytoskeleton organization"/>
    <property type="evidence" value="ECO:0007669"/>
    <property type="project" value="TreeGrafter"/>
</dbReference>
<feature type="compositionally biased region" description="Low complexity" evidence="2">
    <location>
        <begin position="268"/>
        <end position="280"/>
    </location>
</feature>
<feature type="compositionally biased region" description="Low complexity" evidence="2">
    <location>
        <begin position="1149"/>
        <end position="1158"/>
    </location>
</feature>
<dbReference type="PROSITE" id="PS51232">
    <property type="entry name" value="GBD_FH3"/>
    <property type="match status" value="1"/>
</dbReference>
<dbReference type="InterPro" id="IPR042201">
    <property type="entry name" value="FH2_Formin_sf"/>
</dbReference>
<organism evidence="6">
    <name type="scientific">Timema bartmani</name>
    <dbReference type="NCBI Taxonomy" id="61472"/>
    <lineage>
        <taxon>Eukaryota</taxon>
        <taxon>Metazoa</taxon>
        <taxon>Ecdysozoa</taxon>
        <taxon>Arthropoda</taxon>
        <taxon>Hexapoda</taxon>
        <taxon>Insecta</taxon>
        <taxon>Pterygota</taxon>
        <taxon>Neoptera</taxon>
        <taxon>Polyneoptera</taxon>
        <taxon>Phasmatodea</taxon>
        <taxon>Timematodea</taxon>
        <taxon>Timematoidea</taxon>
        <taxon>Timematidae</taxon>
        <taxon>Timema</taxon>
    </lineage>
</organism>
<accession>A0A7R9HW55</accession>
<dbReference type="GO" id="GO:0005856">
    <property type="term" value="C:cytoskeleton"/>
    <property type="evidence" value="ECO:0007669"/>
    <property type="project" value="TreeGrafter"/>
</dbReference>